<accession>A0ABD7V1S5</accession>
<dbReference type="AlphaFoldDB" id="A0ABD7V1S5"/>
<dbReference type="SUPFAM" id="SSF54427">
    <property type="entry name" value="NTF2-like"/>
    <property type="match status" value="1"/>
</dbReference>
<dbReference type="EMBL" id="CAACYD010000006">
    <property type="protein sequence ID" value="VFA88309.1"/>
    <property type="molecule type" value="Genomic_DNA"/>
</dbReference>
<name>A0ABD7V1S5_9ACTN</name>
<gene>
    <name evidence="3" type="ORF">NCTC8139_01853</name>
</gene>
<protein>
    <submittedName>
        <fullName evidence="3">Lumazine-binding domain</fullName>
    </submittedName>
</protein>
<feature type="transmembrane region" description="Helical" evidence="2">
    <location>
        <begin position="75"/>
        <end position="93"/>
    </location>
</feature>
<dbReference type="InterPro" id="IPR032710">
    <property type="entry name" value="NTF2-like_dom_sf"/>
</dbReference>
<dbReference type="Proteomes" id="UP000360750">
    <property type="component" value="Unassembled WGS sequence"/>
</dbReference>
<evidence type="ECO:0000256" key="2">
    <source>
        <dbReference type="SAM" id="Phobius"/>
    </source>
</evidence>
<keyword evidence="2" id="KW-1133">Transmembrane helix</keyword>
<feature type="region of interest" description="Disordered" evidence="1">
    <location>
        <begin position="1"/>
        <end position="66"/>
    </location>
</feature>
<evidence type="ECO:0000313" key="4">
    <source>
        <dbReference type="Proteomes" id="UP000360750"/>
    </source>
</evidence>
<evidence type="ECO:0000256" key="1">
    <source>
        <dbReference type="SAM" id="MobiDB-lite"/>
    </source>
</evidence>
<keyword evidence="2" id="KW-0812">Transmembrane</keyword>
<sequence>MSMCRQKPDGDHTWPGDTLRAMAKTAGGSPDGRRGGKNGASKGAPSGRPASDSSDEDVNAALVDDSGPPNWKNAWPFYVAAGVVALFVLGIVLSNISRPAEDRVSDDARVQYAINDLYTAMNAADYDEYRDSTCAADLAKPDFPTRERFVEDNKAVTEKNGPIEIPEITDLVVDGDRATAKVHWHYEKSSDDKHVDDTIVVRENGEWKVCTS</sequence>
<reference evidence="3 4" key="1">
    <citation type="submission" date="2019-02" db="EMBL/GenBank/DDBJ databases">
        <authorList>
            <consortium name="Pathogen Informatics"/>
        </authorList>
    </citation>
    <scope>NUCLEOTIDE SEQUENCE [LARGE SCALE GENOMIC DNA]</scope>
    <source>
        <strain evidence="3 4">3012STDY6756503</strain>
    </source>
</reference>
<feature type="compositionally biased region" description="Basic and acidic residues" evidence="1">
    <location>
        <begin position="1"/>
        <end position="14"/>
    </location>
</feature>
<organism evidence="3 4">
    <name type="scientific">Gordonia paraffinivorans</name>
    <dbReference type="NCBI Taxonomy" id="175628"/>
    <lineage>
        <taxon>Bacteria</taxon>
        <taxon>Bacillati</taxon>
        <taxon>Actinomycetota</taxon>
        <taxon>Actinomycetes</taxon>
        <taxon>Mycobacteriales</taxon>
        <taxon>Gordoniaceae</taxon>
        <taxon>Gordonia</taxon>
    </lineage>
</organism>
<comment type="caution">
    <text evidence="3">The sequence shown here is derived from an EMBL/GenBank/DDBJ whole genome shotgun (WGS) entry which is preliminary data.</text>
</comment>
<dbReference type="Gene3D" id="3.10.450.50">
    <property type="match status" value="1"/>
</dbReference>
<keyword evidence="2" id="KW-0472">Membrane</keyword>
<proteinExistence type="predicted"/>
<evidence type="ECO:0000313" key="3">
    <source>
        <dbReference type="EMBL" id="VFA88309.1"/>
    </source>
</evidence>